<keyword evidence="3" id="KW-0067">ATP-binding</keyword>
<dbReference type="OrthoDB" id="9768696at2"/>
<evidence type="ECO:0000256" key="1">
    <source>
        <dbReference type="ARBA" id="ARBA00022741"/>
    </source>
</evidence>
<evidence type="ECO:0000256" key="2">
    <source>
        <dbReference type="ARBA" id="ARBA00022801"/>
    </source>
</evidence>
<evidence type="ECO:0000313" key="5">
    <source>
        <dbReference type="EMBL" id="SHN07056.1"/>
    </source>
</evidence>
<protein>
    <submittedName>
        <fullName evidence="5">Biotin-dependent carboxylase uncharacterized domain-containing protein</fullName>
    </submittedName>
</protein>
<dbReference type="Pfam" id="PF02626">
    <property type="entry name" value="CT_A_B"/>
    <property type="match status" value="1"/>
</dbReference>
<reference evidence="5 6" key="1">
    <citation type="submission" date="2016-11" db="EMBL/GenBank/DDBJ databases">
        <authorList>
            <person name="Jaros S."/>
            <person name="Januszkiewicz K."/>
            <person name="Wedrychowicz H."/>
        </authorList>
    </citation>
    <scope>NUCLEOTIDE SEQUENCE [LARGE SCALE GENOMIC DNA]</scope>
    <source>
        <strain evidence="5 6">DSM 22153</strain>
    </source>
</reference>
<dbReference type="SUPFAM" id="SSF50891">
    <property type="entry name" value="Cyclophilin-like"/>
    <property type="match status" value="1"/>
</dbReference>
<sequence>MIEILTPSPLMTVQDLGRPDFYRYGVSRSGAMDRMALAVGNILLGNADDAAALEIPLPPVRFLFREDCAFALTGADCRATLDGKPVPPWWAMEARAGQILQLSAPVEGSRAYLCLAGGIDVPAVLGSRSTQLREEFGGLEGRPVSKGDVLPSGDGHAELPASGTGALPPRQALAFGDESAIAIRVVPAAEYECFTGGTRDEFWAADWDVTVQSNRAGFRLSGLELKLKTTLELRSHGIVPGVIQVPPGGQPIIQLADAATMGGYPKIGSVIEADLWRIGQAKAGDKLKFVQVTYEEALDALSASGAYLEGLRAQVTRLRSLANKWAKT</sequence>
<evidence type="ECO:0000256" key="3">
    <source>
        <dbReference type="ARBA" id="ARBA00022840"/>
    </source>
</evidence>
<name>A0A1M7NSQ7_9HYPH</name>
<accession>A0A1M7NSQ7</accession>
<dbReference type="PANTHER" id="PTHR43309">
    <property type="entry name" value="5-OXOPROLINASE SUBUNIT C"/>
    <property type="match status" value="1"/>
</dbReference>
<dbReference type="PANTHER" id="PTHR43309:SF3">
    <property type="entry name" value="5-OXOPROLINASE SUBUNIT C"/>
    <property type="match status" value="1"/>
</dbReference>
<organism evidence="5 6">
    <name type="scientific">Roseibium suaedae</name>
    <dbReference type="NCBI Taxonomy" id="735517"/>
    <lineage>
        <taxon>Bacteria</taxon>
        <taxon>Pseudomonadati</taxon>
        <taxon>Pseudomonadota</taxon>
        <taxon>Alphaproteobacteria</taxon>
        <taxon>Hyphomicrobiales</taxon>
        <taxon>Stappiaceae</taxon>
        <taxon>Roseibium</taxon>
    </lineage>
</organism>
<evidence type="ECO:0000313" key="6">
    <source>
        <dbReference type="Proteomes" id="UP000186002"/>
    </source>
</evidence>
<dbReference type="Gene3D" id="2.40.100.10">
    <property type="entry name" value="Cyclophilin-like"/>
    <property type="match status" value="1"/>
</dbReference>
<feature type="domain" description="Carboxyltransferase" evidence="4">
    <location>
        <begin position="23"/>
        <end position="307"/>
    </location>
</feature>
<keyword evidence="6" id="KW-1185">Reference proteome</keyword>
<dbReference type="RefSeq" id="WP_073015071.1">
    <property type="nucleotide sequence ID" value="NZ_FRBW01000005.1"/>
</dbReference>
<keyword evidence="2" id="KW-0378">Hydrolase</keyword>
<gene>
    <name evidence="5" type="ORF">SAMN05444272_3953</name>
</gene>
<dbReference type="Proteomes" id="UP000186002">
    <property type="component" value="Unassembled WGS sequence"/>
</dbReference>
<dbReference type="EMBL" id="FRBW01000005">
    <property type="protein sequence ID" value="SHN07056.1"/>
    <property type="molecule type" value="Genomic_DNA"/>
</dbReference>
<dbReference type="InterPro" id="IPR029000">
    <property type="entry name" value="Cyclophilin-like_dom_sf"/>
</dbReference>
<dbReference type="STRING" id="735517.SAMN05444272_3953"/>
<dbReference type="InterPro" id="IPR003778">
    <property type="entry name" value="CT_A_B"/>
</dbReference>
<dbReference type="SMART" id="SM00797">
    <property type="entry name" value="AHS2"/>
    <property type="match status" value="1"/>
</dbReference>
<keyword evidence="1" id="KW-0547">Nucleotide-binding</keyword>
<dbReference type="InterPro" id="IPR052708">
    <property type="entry name" value="PxpC"/>
</dbReference>
<dbReference type="GO" id="GO:0005524">
    <property type="term" value="F:ATP binding"/>
    <property type="evidence" value="ECO:0007669"/>
    <property type="project" value="UniProtKB-KW"/>
</dbReference>
<proteinExistence type="predicted"/>
<dbReference type="GO" id="GO:0016787">
    <property type="term" value="F:hydrolase activity"/>
    <property type="evidence" value="ECO:0007669"/>
    <property type="project" value="UniProtKB-KW"/>
</dbReference>
<dbReference type="AlphaFoldDB" id="A0A1M7NSQ7"/>
<evidence type="ECO:0000259" key="4">
    <source>
        <dbReference type="SMART" id="SM00797"/>
    </source>
</evidence>
<dbReference type="NCBIfam" id="TIGR00724">
    <property type="entry name" value="urea_amlyse_rel"/>
    <property type="match status" value="1"/>
</dbReference>